<keyword evidence="1" id="KW-0560">Oxidoreductase</keyword>
<dbReference type="PANTHER" id="PTHR11011">
    <property type="entry name" value="MALE STERILITY PROTEIN 2-RELATED"/>
    <property type="match status" value="1"/>
</dbReference>
<feature type="domain" description="Thioester reductase (TE)" evidence="2">
    <location>
        <begin position="18"/>
        <end position="117"/>
    </location>
</feature>
<dbReference type="Gene3D" id="3.40.50.720">
    <property type="entry name" value="NAD(P)-binding Rossmann-like Domain"/>
    <property type="match status" value="1"/>
</dbReference>
<keyword evidence="1" id="KW-1133">Transmembrane helix</keyword>
<comment type="caution">
    <text evidence="3">The sequence shown here is derived from an EMBL/GenBank/DDBJ whole genome shotgun (WGS) entry which is preliminary data.</text>
</comment>
<comment type="function">
    <text evidence="1">Catalyzes the reduction of fatty acyl-CoA to fatty alcohols.</text>
</comment>
<dbReference type="GO" id="GO:0080019">
    <property type="term" value="F:alcohol-forming very long-chain fatty acyl-CoA reductase activity"/>
    <property type="evidence" value="ECO:0007669"/>
    <property type="project" value="InterPro"/>
</dbReference>
<dbReference type="AlphaFoldDB" id="A0AAU9UQ26"/>
<dbReference type="GO" id="GO:0102965">
    <property type="term" value="F:alcohol-forming long-chain fatty acyl-CoA reductase activity"/>
    <property type="evidence" value="ECO:0007669"/>
    <property type="project" value="UniProtKB-EC"/>
</dbReference>
<comment type="catalytic activity">
    <reaction evidence="1">
        <text>a long-chain fatty acyl-CoA + 2 NADPH + 2 H(+) = a long-chain primary fatty alcohol + 2 NADP(+) + CoA</text>
        <dbReference type="Rhea" id="RHEA:52716"/>
        <dbReference type="ChEBI" id="CHEBI:15378"/>
        <dbReference type="ChEBI" id="CHEBI:57287"/>
        <dbReference type="ChEBI" id="CHEBI:57783"/>
        <dbReference type="ChEBI" id="CHEBI:58349"/>
        <dbReference type="ChEBI" id="CHEBI:77396"/>
        <dbReference type="ChEBI" id="CHEBI:83139"/>
        <dbReference type="EC" id="1.2.1.84"/>
    </reaction>
</comment>
<evidence type="ECO:0000313" key="4">
    <source>
        <dbReference type="Proteomes" id="UP001153954"/>
    </source>
</evidence>
<dbReference type="InterPro" id="IPR026055">
    <property type="entry name" value="FAR"/>
</dbReference>
<evidence type="ECO:0000256" key="1">
    <source>
        <dbReference type="RuleBase" id="RU363097"/>
    </source>
</evidence>
<dbReference type="SUPFAM" id="SSF51735">
    <property type="entry name" value="NAD(P)-binding Rossmann-fold domains"/>
    <property type="match status" value="1"/>
</dbReference>
<accession>A0AAU9UQ26</accession>
<keyword evidence="1" id="KW-0443">Lipid metabolism</keyword>
<dbReference type="InterPro" id="IPR013120">
    <property type="entry name" value="FAR_NAD-bd"/>
</dbReference>
<reference evidence="3" key="1">
    <citation type="submission" date="2022-03" db="EMBL/GenBank/DDBJ databases">
        <authorList>
            <person name="Tunstrom K."/>
        </authorList>
    </citation>
    <scope>NUCLEOTIDE SEQUENCE</scope>
</reference>
<keyword evidence="1" id="KW-0472">Membrane</keyword>
<dbReference type="Proteomes" id="UP001153954">
    <property type="component" value="Unassembled WGS sequence"/>
</dbReference>
<evidence type="ECO:0000259" key="2">
    <source>
        <dbReference type="Pfam" id="PF07993"/>
    </source>
</evidence>
<organism evidence="3 4">
    <name type="scientific">Euphydryas editha</name>
    <name type="common">Edith's checkerspot</name>
    <dbReference type="NCBI Taxonomy" id="104508"/>
    <lineage>
        <taxon>Eukaryota</taxon>
        <taxon>Metazoa</taxon>
        <taxon>Ecdysozoa</taxon>
        <taxon>Arthropoda</taxon>
        <taxon>Hexapoda</taxon>
        <taxon>Insecta</taxon>
        <taxon>Pterygota</taxon>
        <taxon>Neoptera</taxon>
        <taxon>Endopterygota</taxon>
        <taxon>Lepidoptera</taxon>
        <taxon>Glossata</taxon>
        <taxon>Ditrysia</taxon>
        <taxon>Papilionoidea</taxon>
        <taxon>Nymphalidae</taxon>
        <taxon>Nymphalinae</taxon>
        <taxon>Euphydryas</taxon>
    </lineage>
</organism>
<dbReference type="InterPro" id="IPR036291">
    <property type="entry name" value="NAD(P)-bd_dom_sf"/>
</dbReference>
<feature type="transmembrane region" description="Helical" evidence="1">
    <location>
        <begin position="184"/>
        <end position="208"/>
    </location>
</feature>
<keyword evidence="4" id="KW-1185">Reference proteome</keyword>
<sequence length="213" mass="24088">MYPPHADWRDMLQVCEELDDHTLQVLTPKYLGELPNTYVFTKQLAEHVVYEYKGKLPIVIVRPSIVISSLIEPFPGWIDNFNGPVGISIACGKGILRTIYSSPDIVSDYIPVDVAIKSFIAASWIRGTKKLEPTDDIAIYNSCAGNLFTLSLNELVVIGKELVKILPFNNMLWTCDTTLTKSLFLFNIRVLFFHLLPAIFIDTLLWILGKKPM</sequence>
<gene>
    <name evidence="3" type="ORF">EEDITHA_LOCUS16473</name>
</gene>
<dbReference type="GO" id="GO:0005777">
    <property type="term" value="C:peroxisome"/>
    <property type="evidence" value="ECO:0007669"/>
    <property type="project" value="TreeGrafter"/>
</dbReference>
<keyword evidence="1" id="KW-0444">Lipid biosynthesis</keyword>
<proteinExistence type="inferred from homology"/>
<dbReference type="EC" id="1.2.1.84" evidence="1"/>
<keyword evidence="1" id="KW-0521">NADP</keyword>
<dbReference type="Pfam" id="PF07993">
    <property type="entry name" value="NAD_binding_4"/>
    <property type="match status" value="1"/>
</dbReference>
<name>A0AAU9UQ26_EUPED</name>
<dbReference type="PANTHER" id="PTHR11011:SF24">
    <property type="entry name" value="FATTY ACYL-COA REDUCTASE"/>
    <property type="match status" value="1"/>
</dbReference>
<evidence type="ECO:0000313" key="3">
    <source>
        <dbReference type="EMBL" id="CAH2101749.1"/>
    </source>
</evidence>
<protein>
    <recommendedName>
        <fullName evidence="1">Fatty acyl-CoA reductase</fullName>
        <ecNumber evidence="1">1.2.1.84</ecNumber>
    </recommendedName>
</protein>
<dbReference type="EMBL" id="CAKOGL010000024">
    <property type="protein sequence ID" value="CAH2101749.1"/>
    <property type="molecule type" value="Genomic_DNA"/>
</dbReference>
<keyword evidence="1" id="KW-0812">Transmembrane</keyword>
<comment type="similarity">
    <text evidence="1">Belongs to the fatty acyl-CoA reductase family.</text>
</comment>
<dbReference type="GO" id="GO:0035336">
    <property type="term" value="P:long-chain fatty-acyl-CoA metabolic process"/>
    <property type="evidence" value="ECO:0007669"/>
    <property type="project" value="TreeGrafter"/>
</dbReference>